<evidence type="ECO:0000313" key="2">
    <source>
        <dbReference type="Proteomes" id="UP000006787"/>
    </source>
</evidence>
<dbReference type="RefSeq" id="WP_003135326.1">
    <property type="nucleotide sequence ID" value="NZ_AMQS01000012.1"/>
</dbReference>
<sequence>MKIGMRKPSIKKSFKARTTGKAKRKIKKALIPGYGKKGMGFIKKPKKAIYNKVYRKTTFSFWKLFK</sequence>
<proteinExistence type="predicted"/>
<dbReference type="PATRIC" id="fig|1231377.3.peg.908"/>
<organism evidence="1 2">
    <name type="scientific">Lactococcus garvieae DCC43</name>
    <dbReference type="NCBI Taxonomy" id="1231377"/>
    <lineage>
        <taxon>Bacteria</taxon>
        <taxon>Bacillati</taxon>
        <taxon>Bacillota</taxon>
        <taxon>Bacilli</taxon>
        <taxon>Lactobacillales</taxon>
        <taxon>Streptococcaceae</taxon>
        <taxon>Lactococcus</taxon>
    </lineage>
</organism>
<evidence type="ECO:0008006" key="3">
    <source>
        <dbReference type="Google" id="ProtNLM"/>
    </source>
</evidence>
<name>K2QDX8_9LACT</name>
<dbReference type="Proteomes" id="UP000006787">
    <property type="component" value="Unassembled WGS sequence"/>
</dbReference>
<evidence type="ECO:0000313" key="1">
    <source>
        <dbReference type="EMBL" id="EKF51582.1"/>
    </source>
</evidence>
<accession>K2QDX8</accession>
<gene>
    <name evidence="1" type="ORF">C426_0907</name>
</gene>
<dbReference type="eggNOG" id="ENOG5032Y79">
    <property type="taxonomic scope" value="Bacteria"/>
</dbReference>
<dbReference type="AlphaFoldDB" id="K2QDX8"/>
<dbReference type="EMBL" id="AMQS01000012">
    <property type="protein sequence ID" value="EKF51582.1"/>
    <property type="molecule type" value="Genomic_DNA"/>
</dbReference>
<protein>
    <recommendedName>
        <fullName evidence="3">Phage protein</fullName>
    </recommendedName>
</protein>
<comment type="caution">
    <text evidence="1">The sequence shown here is derived from an EMBL/GenBank/DDBJ whole genome shotgun (WGS) entry which is preliminary data.</text>
</comment>
<reference evidence="1 2" key="1">
    <citation type="journal article" date="2012" name="J. Bacteriol.">
        <title>Genome Sequence of the Bacteriocin-Producing Strain Lactococcus garvieae DCC43.</title>
        <authorList>
            <person name="Gabrielsen C."/>
            <person name="Brede D.A."/>
            <person name="Hernandez P.E."/>
            <person name="Nes I.F."/>
            <person name="Diep D.B."/>
        </authorList>
    </citation>
    <scope>NUCLEOTIDE SEQUENCE [LARGE SCALE GENOMIC DNA]</scope>
    <source>
        <strain evidence="1 2">DCC43</strain>
    </source>
</reference>